<dbReference type="Proteomes" id="UP000659047">
    <property type="component" value="Unassembled WGS sequence"/>
</dbReference>
<sequence length="69" mass="7825">MTNTDKALINFSEEHELNHILRKLGKKQSQANRATLQEEGKKLKASSGKRILTHAEFEAHLIAEKTVLE</sequence>
<name>A0A8K0V2W8_9ENTR</name>
<dbReference type="RefSeq" id="WP_238714047.1">
    <property type="nucleotide sequence ID" value="NZ_JAEPBH010000026.1"/>
</dbReference>
<dbReference type="EMBL" id="JAEPBH010000026">
    <property type="protein sequence ID" value="MBK4715826.1"/>
    <property type="molecule type" value="Genomic_DNA"/>
</dbReference>
<proteinExistence type="predicted"/>
<comment type="caution">
    <text evidence="1">The sequence shown here is derived from an EMBL/GenBank/DDBJ whole genome shotgun (WGS) entry which is preliminary data.</text>
</comment>
<dbReference type="AlphaFoldDB" id="A0A8K0V2W8"/>
<protein>
    <submittedName>
        <fullName evidence="1">Uncharacterized protein</fullName>
    </submittedName>
</protein>
<evidence type="ECO:0000313" key="2">
    <source>
        <dbReference type="Proteomes" id="UP000659047"/>
    </source>
</evidence>
<evidence type="ECO:0000313" key="1">
    <source>
        <dbReference type="EMBL" id="MBK4715826.1"/>
    </source>
</evidence>
<accession>A0A8K0V2W8</accession>
<organism evidence="1 2">
    <name type="scientific">Tenebrionibacter intestinalis</name>
    <dbReference type="NCBI Taxonomy" id="2799638"/>
    <lineage>
        <taxon>Bacteria</taxon>
        <taxon>Pseudomonadati</taxon>
        <taxon>Pseudomonadota</taxon>
        <taxon>Gammaproteobacteria</taxon>
        <taxon>Enterobacterales</taxon>
        <taxon>Enterobacteriaceae</taxon>
        <taxon>Tenebrionibacter/Tenebrionicola group</taxon>
        <taxon>Tenebrionibacter</taxon>
    </lineage>
</organism>
<reference evidence="1" key="1">
    <citation type="submission" date="2021-01" db="EMBL/GenBank/DDBJ databases">
        <title>Intestinitalea alba gen. nov., sp. nov., a novel genus of the family Enterobacteriaceae, isolated from the gut of the plastic-eating mealworm Tenebrio molitor L.</title>
        <authorList>
            <person name="Yang Y."/>
        </authorList>
    </citation>
    <scope>NUCLEOTIDE SEQUENCE</scope>
    <source>
        <strain evidence="1">BIT-L3</strain>
    </source>
</reference>
<keyword evidence="2" id="KW-1185">Reference proteome</keyword>
<gene>
    <name evidence="1" type="ORF">JJB97_10900</name>
</gene>